<organism evidence="3 4">
    <name type="scientific">Hymenobacter caeli</name>
    <dbReference type="NCBI Taxonomy" id="2735894"/>
    <lineage>
        <taxon>Bacteria</taxon>
        <taxon>Pseudomonadati</taxon>
        <taxon>Bacteroidota</taxon>
        <taxon>Cytophagia</taxon>
        <taxon>Cytophagales</taxon>
        <taxon>Hymenobacteraceae</taxon>
        <taxon>Hymenobacter</taxon>
    </lineage>
</organism>
<feature type="signal peptide" evidence="1">
    <location>
        <begin position="1"/>
        <end position="20"/>
    </location>
</feature>
<evidence type="ECO:0000313" key="3">
    <source>
        <dbReference type="EMBL" id="NRT20047.1"/>
    </source>
</evidence>
<evidence type="ECO:0000259" key="2">
    <source>
        <dbReference type="Pfam" id="PF09832"/>
    </source>
</evidence>
<sequence length="187" mass="20454">MTKFLLLLCAAGLAGAAAHAQPATTTPPAATAPAPLPEAQRQAALDFLAAIQIKQQMERQIEKIVEAQAAAQVQLAGNPPEAKAAQVAAMEQMRSFYQKAMSWEVVREDLVQAYGTTFTTTELKDLTAFYRSDLGQVYLRKQPEAGKLVAAATQRRTLALMPEMQRIMQAQQKWNDIQKATPKMPGQ</sequence>
<dbReference type="EMBL" id="JABSNP010000013">
    <property type="protein sequence ID" value="NRT20047.1"/>
    <property type="molecule type" value="Genomic_DNA"/>
</dbReference>
<name>A0ABX2FSV8_9BACT</name>
<comment type="caution">
    <text evidence="3">The sequence shown here is derived from an EMBL/GenBank/DDBJ whole genome shotgun (WGS) entry which is preliminary data.</text>
</comment>
<dbReference type="Proteomes" id="UP000779507">
    <property type="component" value="Unassembled WGS sequence"/>
</dbReference>
<reference evidence="3 4" key="1">
    <citation type="submission" date="2020-05" db="EMBL/GenBank/DDBJ databases">
        <title>Genomic Encyclopedia of Type Strains, Phase IV (KMG-V): Genome sequencing to study the core and pangenomes of soil and plant-associated prokaryotes.</title>
        <authorList>
            <person name="Whitman W."/>
        </authorList>
    </citation>
    <scope>NUCLEOTIDE SEQUENCE [LARGE SCALE GENOMIC DNA]</scope>
    <source>
        <strain evidence="3 4">9A</strain>
    </source>
</reference>
<feature type="domain" description="DUF2059" evidence="2">
    <location>
        <begin position="107"/>
        <end position="163"/>
    </location>
</feature>
<feature type="chain" id="PRO_5045539709" description="DUF2059 domain-containing protein" evidence="1">
    <location>
        <begin position="21"/>
        <end position="187"/>
    </location>
</feature>
<protein>
    <recommendedName>
        <fullName evidence="2">DUF2059 domain-containing protein</fullName>
    </recommendedName>
</protein>
<keyword evidence="4" id="KW-1185">Reference proteome</keyword>
<accession>A0ABX2FSV8</accession>
<evidence type="ECO:0000256" key="1">
    <source>
        <dbReference type="SAM" id="SignalP"/>
    </source>
</evidence>
<keyword evidence="1" id="KW-0732">Signal</keyword>
<dbReference type="Pfam" id="PF09832">
    <property type="entry name" value="DUF2059"/>
    <property type="match status" value="1"/>
</dbReference>
<evidence type="ECO:0000313" key="4">
    <source>
        <dbReference type="Proteomes" id="UP000779507"/>
    </source>
</evidence>
<dbReference type="InterPro" id="IPR018637">
    <property type="entry name" value="DUF2059"/>
</dbReference>
<gene>
    <name evidence="3" type="ORF">HNP98_002885</name>
</gene>
<proteinExistence type="predicted"/>
<dbReference type="RefSeq" id="WP_173810753.1">
    <property type="nucleotide sequence ID" value="NZ_JABSNP010000013.1"/>
</dbReference>